<dbReference type="PANTHER" id="PTHR46111:SF1">
    <property type="entry name" value="RIBOSOMAL RNA SMALL SUBUNIT METHYLTRANSFERASE I"/>
    <property type="match status" value="1"/>
</dbReference>
<keyword evidence="1 6" id="KW-0963">Cytoplasm</keyword>
<comment type="function">
    <text evidence="6">Catalyzes the 2'-O-methylation of the ribose of cytidine 1402 (C1402) in 16S rRNA.</text>
</comment>
<dbReference type="HOGENOM" id="CLU_044779_0_0_11"/>
<dbReference type="InterPro" id="IPR014776">
    <property type="entry name" value="4pyrrole_Mease_sub2"/>
</dbReference>
<dbReference type="CDD" id="cd11648">
    <property type="entry name" value="RsmI"/>
    <property type="match status" value="1"/>
</dbReference>
<evidence type="ECO:0000256" key="4">
    <source>
        <dbReference type="ARBA" id="ARBA00022679"/>
    </source>
</evidence>
<dbReference type="GO" id="GO:0070677">
    <property type="term" value="F:rRNA (cytosine-2'-O-)-methyltransferase activity"/>
    <property type="evidence" value="ECO:0007669"/>
    <property type="project" value="UniProtKB-UniRule"/>
</dbReference>
<dbReference type="KEGG" id="cmd:B841_04130"/>
<dbReference type="InterPro" id="IPR008189">
    <property type="entry name" value="rRNA_ssu_MeTfrase_I"/>
</dbReference>
<dbReference type="NCBIfam" id="TIGR00096">
    <property type="entry name" value="16S rRNA (cytidine(1402)-2'-O)-methyltransferase"/>
    <property type="match status" value="1"/>
</dbReference>
<reference evidence="8 9" key="1">
    <citation type="submission" date="2012-11" db="EMBL/GenBank/DDBJ databases">
        <title>The complete genome sequence of Corynebacterium maris Coryn-1 (=DSM 45190).</title>
        <authorList>
            <person name="Schaffert L."/>
            <person name="Albersmeier A."/>
            <person name="Kalinowski J."/>
            <person name="Ruckert C."/>
        </authorList>
    </citation>
    <scope>NUCLEOTIDE SEQUENCE [LARGE SCALE GENOMIC DNA]</scope>
    <source>
        <strain evidence="9">Coryn-1</strain>
    </source>
</reference>
<evidence type="ECO:0000259" key="7">
    <source>
        <dbReference type="Pfam" id="PF00590"/>
    </source>
</evidence>
<keyword evidence="2 6" id="KW-0698">rRNA processing</keyword>
<name>S5ST29_9CORY</name>
<evidence type="ECO:0000256" key="3">
    <source>
        <dbReference type="ARBA" id="ARBA00022603"/>
    </source>
</evidence>
<dbReference type="PIRSF" id="PIRSF005917">
    <property type="entry name" value="MTase_YraL"/>
    <property type="match status" value="1"/>
</dbReference>
<dbReference type="EC" id="2.1.1.198" evidence="6"/>
<evidence type="ECO:0000256" key="2">
    <source>
        <dbReference type="ARBA" id="ARBA00022552"/>
    </source>
</evidence>
<dbReference type="PANTHER" id="PTHR46111">
    <property type="entry name" value="RIBOSOMAL RNA SMALL SUBUNIT METHYLTRANSFERASE I"/>
    <property type="match status" value="1"/>
</dbReference>
<protein>
    <recommendedName>
        <fullName evidence="6">Ribosomal RNA small subunit methyltransferase I</fullName>
        <ecNumber evidence="6">2.1.1.198</ecNumber>
    </recommendedName>
    <alternativeName>
        <fullName evidence="6">16S rRNA 2'-O-ribose C1402 methyltransferase</fullName>
    </alternativeName>
    <alternativeName>
        <fullName evidence="6">rRNA (cytidine-2'-O-)-methyltransferase RsmI</fullName>
    </alternativeName>
</protein>
<comment type="catalytic activity">
    <reaction evidence="6">
        <text>cytidine(1402) in 16S rRNA + S-adenosyl-L-methionine = 2'-O-methylcytidine(1402) in 16S rRNA + S-adenosyl-L-homocysteine + H(+)</text>
        <dbReference type="Rhea" id="RHEA:42924"/>
        <dbReference type="Rhea" id="RHEA-COMP:10285"/>
        <dbReference type="Rhea" id="RHEA-COMP:10286"/>
        <dbReference type="ChEBI" id="CHEBI:15378"/>
        <dbReference type="ChEBI" id="CHEBI:57856"/>
        <dbReference type="ChEBI" id="CHEBI:59789"/>
        <dbReference type="ChEBI" id="CHEBI:74495"/>
        <dbReference type="ChEBI" id="CHEBI:82748"/>
        <dbReference type="EC" id="2.1.1.198"/>
    </reaction>
</comment>
<keyword evidence="4 6" id="KW-0808">Transferase</keyword>
<feature type="domain" description="Tetrapyrrole methylase" evidence="7">
    <location>
        <begin position="24"/>
        <end position="225"/>
    </location>
</feature>
<dbReference type="InterPro" id="IPR000878">
    <property type="entry name" value="4pyrrol_Mease"/>
</dbReference>
<comment type="similarity">
    <text evidence="6">Belongs to the methyltransferase superfamily. RsmI family.</text>
</comment>
<organism evidence="8 9">
    <name type="scientific">Corynebacterium maris DSM 45190</name>
    <dbReference type="NCBI Taxonomy" id="1224163"/>
    <lineage>
        <taxon>Bacteria</taxon>
        <taxon>Bacillati</taxon>
        <taxon>Actinomycetota</taxon>
        <taxon>Actinomycetes</taxon>
        <taxon>Mycobacteriales</taxon>
        <taxon>Corynebacteriaceae</taxon>
        <taxon>Corynebacterium</taxon>
    </lineage>
</organism>
<keyword evidence="5 6" id="KW-0949">S-adenosyl-L-methionine</keyword>
<evidence type="ECO:0000256" key="5">
    <source>
        <dbReference type="ARBA" id="ARBA00022691"/>
    </source>
</evidence>
<evidence type="ECO:0000313" key="8">
    <source>
        <dbReference type="EMBL" id="AGS34309.1"/>
    </source>
</evidence>
<proteinExistence type="inferred from homology"/>
<dbReference type="Proteomes" id="UP000015388">
    <property type="component" value="Chromosome"/>
</dbReference>
<comment type="subcellular location">
    <subcellularLocation>
        <location evidence="6">Cytoplasm</location>
    </subcellularLocation>
</comment>
<dbReference type="PATRIC" id="fig|1224163.3.peg.825"/>
<sequence>MLDGMSATHDTNPPLDLDPLPRGVILAATPLGNVGDASPRLRHALATADVVAAEDTRRVRNLATALGVEIRGKVVSNFDHNEAARSEGLLESARSGSVVVVTDAGMPLVSDPGHSLVDAAHEAGVSVTCIPGPSAVPTALALSGLNVGHFIFDGFAPRKAGARRTWLESLRAEKRAVCFFESPHRVHETLLEAAEILGDSRRAAVCRELTKTYEEVRRGTLPELAEWAAGGVKGEVTVVLEGGAGEAAEPEELVPAVEKQVADGVRLKDACKAVAGRYGVSNRELYEAVLMARGR</sequence>
<dbReference type="HAMAP" id="MF_01877">
    <property type="entry name" value="16SrRNA_methyltr_I"/>
    <property type="match status" value="1"/>
</dbReference>
<dbReference type="STRING" id="1224163.B841_04130"/>
<dbReference type="Gene3D" id="3.30.950.10">
    <property type="entry name" value="Methyltransferase, Cobalt-precorrin-4 Transmethylase, Domain 2"/>
    <property type="match status" value="1"/>
</dbReference>
<evidence type="ECO:0000256" key="6">
    <source>
        <dbReference type="HAMAP-Rule" id="MF_01877"/>
    </source>
</evidence>
<evidence type="ECO:0000256" key="1">
    <source>
        <dbReference type="ARBA" id="ARBA00022490"/>
    </source>
</evidence>
<dbReference type="GO" id="GO:0005737">
    <property type="term" value="C:cytoplasm"/>
    <property type="evidence" value="ECO:0007669"/>
    <property type="project" value="UniProtKB-SubCell"/>
</dbReference>
<keyword evidence="9" id="KW-1185">Reference proteome</keyword>
<keyword evidence="3 6" id="KW-0489">Methyltransferase</keyword>
<dbReference type="Pfam" id="PF00590">
    <property type="entry name" value="TP_methylase"/>
    <property type="match status" value="1"/>
</dbReference>
<dbReference type="eggNOG" id="COG0313">
    <property type="taxonomic scope" value="Bacteria"/>
</dbReference>
<dbReference type="Gene3D" id="3.40.1010.10">
    <property type="entry name" value="Cobalt-precorrin-4 Transmethylase, Domain 1"/>
    <property type="match status" value="1"/>
</dbReference>
<dbReference type="InterPro" id="IPR035996">
    <property type="entry name" value="4pyrrol_Methylase_sf"/>
</dbReference>
<accession>S5ST29</accession>
<dbReference type="EMBL" id="CP003924">
    <property type="protein sequence ID" value="AGS34309.1"/>
    <property type="molecule type" value="Genomic_DNA"/>
</dbReference>
<dbReference type="SUPFAM" id="SSF53790">
    <property type="entry name" value="Tetrapyrrole methylase"/>
    <property type="match status" value="1"/>
</dbReference>
<dbReference type="AlphaFoldDB" id="S5ST29"/>
<dbReference type="FunFam" id="3.30.950.10:FF:000002">
    <property type="entry name" value="Ribosomal RNA small subunit methyltransferase I"/>
    <property type="match status" value="1"/>
</dbReference>
<gene>
    <name evidence="6" type="primary">rsmI</name>
    <name evidence="8" type="ORF">B841_04130</name>
</gene>
<dbReference type="InterPro" id="IPR014777">
    <property type="entry name" value="4pyrrole_Mease_sub1"/>
</dbReference>
<evidence type="ECO:0000313" key="9">
    <source>
        <dbReference type="Proteomes" id="UP000015388"/>
    </source>
</evidence>